<dbReference type="SUPFAM" id="SSF52113">
    <property type="entry name" value="BRCT domain"/>
    <property type="match status" value="1"/>
</dbReference>
<gene>
    <name evidence="3" type="primary">GUF1_2</name>
    <name evidence="3" type="ORF">FOZ60_014516</name>
</gene>
<dbReference type="InterPro" id="IPR036420">
    <property type="entry name" value="BRCT_dom_sf"/>
</dbReference>
<feature type="compositionally biased region" description="Basic and acidic residues" evidence="1">
    <location>
        <begin position="1"/>
        <end position="10"/>
    </location>
</feature>
<evidence type="ECO:0000313" key="4">
    <source>
        <dbReference type="Proteomes" id="UP000541610"/>
    </source>
</evidence>
<accession>A0A7J6P6Z2</accession>
<evidence type="ECO:0000313" key="3">
    <source>
        <dbReference type="EMBL" id="KAF4691875.1"/>
    </source>
</evidence>
<feature type="domain" description="BRCT" evidence="2">
    <location>
        <begin position="70"/>
        <end position="166"/>
    </location>
</feature>
<dbReference type="AlphaFoldDB" id="A0A7J6P6Z2"/>
<dbReference type="Proteomes" id="UP000541610">
    <property type="component" value="Unassembled WGS sequence"/>
</dbReference>
<feature type="region of interest" description="Disordered" evidence="1">
    <location>
        <begin position="1"/>
        <end position="36"/>
    </location>
</feature>
<dbReference type="GO" id="GO:0005634">
    <property type="term" value="C:nucleus"/>
    <property type="evidence" value="ECO:0007669"/>
    <property type="project" value="TreeGrafter"/>
</dbReference>
<dbReference type="PROSITE" id="PS50172">
    <property type="entry name" value="BRCT"/>
    <property type="match status" value="1"/>
</dbReference>
<feature type="compositionally biased region" description="Polar residues" evidence="1">
    <location>
        <begin position="15"/>
        <end position="31"/>
    </location>
</feature>
<sequence>MSGGGRRGEAVRPTAKSTSAGQSTRASSGGWQSEREYLREKRDRLLLRYQERYGPPSSSSSSKEPAAVPGRSDLFKGLTFWLTGRMEGSSEEEIQRLVTSHGGEYHQYGMRSVTHVVASAIALGNQIWRKLTDLNGRERSYVVVTPQWVIDAVKFTRLPDVHLYPPVGLEKKYAEELRRDERRKRERERIGDMFAQQQKRSKDNETNFVARDARKVEVSWAWSGRGSYEQFVFRAKSAPKMMENIERSLGADVRVVGLRGHLERYARTRKDLEVEVVDVDNLEGSNSVEEVVQKWFSHDVTRCTVYIRVGQGERSLPLKTVEDIDELSSDDQHDDHANGDDPAGVIVRELTGDGRPKSCLAVVAFLRGFEQQSLCQAVADALVVLIANRRLDRAELLVKAAKMTLAAADAAKLVSLYEVAFRLANTGIEPRPPG</sequence>
<dbReference type="PANTHER" id="PTHR45990">
    <property type="entry name" value="DNA REPAIR PROTEIN REV1"/>
    <property type="match status" value="1"/>
</dbReference>
<proteinExistence type="predicted"/>
<dbReference type="PANTHER" id="PTHR45990:SF1">
    <property type="entry name" value="DNA REPAIR PROTEIN REV1"/>
    <property type="match status" value="1"/>
</dbReference>
<dbReference type="GO" id="GO:0017125">
    <property type="term" value="F:deoxycytidyl transferase activity"/>
    <property type="evidence" value="ECO:0007669"/>
    <property type="project" value="TreeGrafter"/>
</dbReference>
<evidence type="ECO:0000256" key="1">
    <source>
        <dbReference type="SAM" id="MobiDB-lite"/>
    </source>
</evidence>
<protein>
    <submittedName>
        <fullName evidence="3">Translation factor guf1 mitochondrial</fullName>
    </submittedName>
</protein>
<dbReference type="Pfam" id="PF00533">
    <property type="entry name" value="BRCT"/>
    <property type="match status" value="1"/>
</dbReference>
<dbReference type="GO" id="GO:0070987">
    <property type="term" value="P:error-free translesion synthesis"/>
    <property type="evidence" value="ECO:0007669"/>
    <property type="project" value="TreeGrafter"/>
</dbReference>
<dbReference type="InterPro" id="IPR001357">
    <property type="entry name" value="BRCT_dom"/>
</dbReference>
<dbReference type="GO" id="GO:0003887">
    <property type="term" value="F:DNA-directed DNA polymerase activity"/>
    <property type="evidence" value="ECO:0007669"/>
    <property type="project" value="TreeGrafter"/>
</dbReference>
<evidence type="ECO:0000259" key="2">
    <source>
        <dbReference type="PROSITE" id="PS50172"/>
    </source>
</evidence>
<name>A0A7J6P6Z2_PEROL</name>
<feature type="region of interest" description="Disordered" evidence="1">
    <location>
        <begin position="49"/>
        <end position="70"/>
    </location>
</feature>
<reference evidence="3 4" key="1">
    <citation type="submission" date="2020-04" db="EMBL/GenBank/DDBJ databases">
        <title>Perkinsus olseni comparative genomics.</title>
        <authorList>
            <person name="Bogema D.R."/>
        </authorList>
    </citation>
    <scope>NUCLEOTIDE SEQUENCE [LARGE SCALE GENOMIC DNA]</scope>
    <source>
        <strain evidence="3">00978-12</strain>
    </source>
</reference>
<dbReference type="SMART" id="SM00292">
    <property type="entry name" value="BRCT"/>
    <property type="match status" value="1"/>
</dbReference>
<dbReference type="OrthoDB" id="427711at2759"/>
<comment type="caution">
    <text evidence="3">The sequence shown here is derived from an EMBL/GenBank/DDBJ whole genome shotgun (WGS) entry which is preliminary data.</text>
</comment>
<dbReference type="EMBL" id="JABANP010000069">
    <property type="protein sequence ID" value="KAF4691875.1"/>
    <property type="molecule type" value="Genomic_DNA"/>
</dbReference>
<organism evidence="3 4">
    <name type="scientific">Perkinsus olseni</name>
    <name type="common">Perkinsus atlanticus</name>
    <dbReference type="NCBI Taxonomy" id="32597"/>
    <lineage>
        <taxon>Eukaryota</taxon>
        <taxon>Sar</taxon>
        <taxon>Alveolata</taxon>
        <taxon>Perkinsozoa</taxon>
        <taxon>Perkinsea</taxon>
        <taxon>Perkinsida</taxon>
        <taxon>Perkinsidae</taxon>
        <taxon>Perkinsus</taxon>
    </lineage>
</organism>
<dbReference type="GO" id="GO:0042276">
    <property type="term" value="P:error-prone translesion synthesis"/>
    <property type="evidence" value="ECO:0007669"/>
    <property type="project" value="TreeGrafter"/>
</dbReference>
<dbReference type="Gene3D" id="3.40.50.10190">
    <property type="entry name" value="BRCT domain"/>
    <property type="match status" value="1"/>
</dbReference>